<organism evidence="4 5">
    <name type="scientific">Cohnella rhizosphaerae</name>
    <dbReference type="NCBI Taxonomy" id="1457232"/>
    <lineage>
        <taxon>Bacteria</taxon>
        <taxon>Bacillati</taxon>
        <taxon>Bacillota</taxon>
        <taxon>Bacilli</taxon>
        <taxon>Bacillales</taxon>
        <taxon>Paenibacillaceae</taxon>
        <taxon>Cohnella</taxon>
    </lineage>
</organism>
<comment type="similarity">
    <text evidence="1 2">Belongs to the anti-sigma-factor antagonist family.</text>
</comment>
<evidence type="ECO:0000313" key="5">
    <source>
        <dbReference type="Proteomes" id="UP001153404"/>
    </source>
</evidence>
<dbReference type="PANTHER" id="PTHR33495">
    <property type="entry name" value="ANTI-SIGMA FACTOR ANTAGONIST TM_1081-RELATED-RELATED"/>
    <property type="match status" value="1"/>
</dbReference>
<proteinExistence type="inferred from homology"/>
<evidence type="ECO:0000259" key="3">
    <source>
        <dbReference type="PROSITE" id="PS50801"/>
    </source>
</evidence>
<dbReference type="Gene3D" id="3.30.750.24">
    <property type="entry name" value="STAS domain"/>
    <property type="match status" value="1"/>
</dbReference>
<feature type="domain" description="STAS" evidence="3">
    <location>
        <begin position="14"/>
        <end position="116"/>
    </location>
</feature>
<evidence type="ECO:0000256" key="1">
    <source>
        <dbReference type="ARBA" id="ARBA00009013"/>
    </source>
</evidence>
<keyword evidence="5" id="KW-1185">Reference proteome</keyword>
<comment type="caution">
    <text evidence="4">The sequence shown here is derived from an EMBL/GenBank/DDBJ whole genome shotgun (WGS) entry which is preliminary data.</text>
</comment>
<dbReference type="AlphaFoldDB" id="A0A9X4KZT1"/>
<reference evidence="4" key="1">
    <citation type="submission" date="2022-10" db="EMBL/GenBank/DDBJ databases">
        <title>Comparative genomic analysis of Cohnella hashimotonis sp. nov., isolated from the International Space Station.</title>
        <authorList>
            <person name="Simpson A."/>
            <person name="Venkateswaran K."/>
        </authorList>
    </citation>
    <scope>NUCLEOTIDE SEQUENCE</scope>
    <source>
        <strain evidence="4">DSM 28161</strain>
    </source>
</reference>
<name>A0A9X4KZT1_9BACL</name>
<dbReference type="SUPFAM" id="SSF52091">
    <property type="entry name" value="SpoIIaa-like"/>
    <property type="match status" value="1"/>
</dbReference>
<sequence length="116" mass="12823">MNNGEGFRMQSEKLTFQTENLDGLTVVRIAGELDLEVASQMRSVMEPLMELSDRKLVLNLRDLKYIDSTGIGILISIVKARHARNAPFGVEEVPSTIQKLFDMTGITPFLAASPNA</sequence>
<dbReference type="GO" id="GO:0043856">
    <property type="term" value="F:anti-sigma factor antagonist activity"/>
    <property type="evidence" value="ECO:0007669"/>
    <property type="project" value="InterPro"/>
</dbReference>
<dbReference type="PROSITE" id="PS50801">
    <property type="entry name" value="STAS"/>
    <property type="match status" value="1"/>
</dbReference>
<evidence type="ECO:0000313" key="4">
    <source>
        <dbReference type="EMBL" id="MDG0810847.1"/>
    </source>
</evidence>
<dbReference type="Pfam" id="PF01740">
    <property type="entry name" value="STAS"/>
    <property type="match status" value="1"/>
</dbReference>
<evidence type="ECO:0000256" key="2">
    <source>
        <dbReference type="RuleBase" id="RU003749"/>
    </source>
</evidence>
<dbReference type="EMBL" id="JAPDIA010000003">
    <property type="protein sequence ID" value="MDG0810847.1"/>
    <property type="molecule type" value="Genomic_DNA"/>
</dbReference>
<dbReference type="NCBIfam" id="TIGR00377">
    <property type="entry name" value="ant_ant_sig"/>
    <property type="match status" value="1"/>
</dbReference>
<dbReference type="InterPro" id="IPR036513">
    <property type="entry name" value="STAS_dom_sf"/>
</dbReference>
<gene>
    <name evidence="4" type="ORF">OMP40_16845</name>
</gene>
<dbReference type="InterPro" id="IPR003658">
    <property type="entry name" value="Anti-sigma_ant"/>
</dbReference>
<protein>
    <recommendedName>
        <fullName evidence="2">Anti-sigma factor antagonist</fullName>
    </recommendedName>
</protein>
<accession>A0A9X4KZT1</accession>
<dbReference type="Proteomes" id="UP001153404">
    <property type="component" value="Unassembled WGS sequence"/>
</dbReference>
<dbReference type="InterPro" id="IPR002645">
    <property type="entry name" value="STAS_dom"/>
</dbReference>
<dbReference type="CDD" id="cd07043">
    <property type="entry name" value="STAS_anti-anti-sigma_factors"/>
    <property type="match status" value="1"/>
</dbReference>